<evidence type="ECO:0000256" key="5">
    <source>
        <dbReference type="ARBA" id="ARBA00022989"/>
    </source>
</evidence>
<dbReference type="PANTHER" id="PTHR35457:SF1">
    <property type="entry name" value="HEME A SYNTHASE"/>
    <property type="match status" value="1"/>
</dbReference>
<dbReference type="GO" id="GO:0016020">
    <property type="term" value="C:membrane"/>
    <property type="evidence" value="ECO:0007669"/>
    <property type="project" value="UniProtKB-SubCell"/>
</dbReference>
<keyword evidence="5 12" id="KW-1133">Transmembrane helix</keyword>
<keyword evidence="6" id="KW-0560">Oxidoreductase</keyword>
<dbReference type="EMBL" id="AXZG01000017">
    <property type="protein sequence ID" value="ERT66947.1"/>
    <property type="molecule type" value="Genomic_DNA"/>
</dbReference>
<dbReference type="HOGENOM" id="CLU_060266_1_0_11"/>
<feature type="transmembrane region" description="Helical" evidence="12">
    <location>
        <begin position="244"/>
        <end position="264"/>
    </location>
</feature>
<evidence type="ECO:0000313" key="14">
    <source>
        <dbReference type="Proteomes" id="UP000017174"/>
    </source>
</evidence>
<dbReference type="GO" id="GO:0016491">
    <property type="term" value="F:oxidoreductase activity"/>
    <property type="evidence" value="ECO:0007669"/>
    <property type="project" value="UniProtKB-KW"/>
</dbReference>
<feature type="transmembrane region" description="Helical" evidence="12">
    <location>
        <begin position="344"/>
        <end position="365"/>
    </location>
</feature>
<evidence type="ECO:0000256" key="1">
    <source>
        <dbReference type="ARBA" id="ARBA00004141"/>
    </source>
</evidence>
<feature type="transmembrane region" description="Helical" evidence="12">
    <location>
        <begin position="164"/>
        <end position="187"/>
    </location>
</feature>
<organism evidence="13 14">
    <name type="scientific">Rothia aeria F0184</name>
    <dbReference type="NCBI Taxonomy" id="888019"/>
    <lineage>
        <taxon>Bacteria</taxon>
        <taxon>Bacillati</taxon>
        <taxon>Actinomycetota</taxon>
        <taxon>Actinomycetes</taxon>
        <taxon>Micrococcales</taxon>
        <taxon>Micrococcaceae</taxon>
        <taxon>Rothia</taxon>
    </lineage>
</organism>
<evidence type="ECO:0000256" key="4">
    <source>
        <dbReference type="ARBA" id="ARBA00022723"/>
    </source>
</evidence>
<evidence type="ECO:0000256" key="11">
    <source>
        <dbReference type="ARBA" id="ARBA00023444"/>
    </source>
</evidence>
<dbReference type="Proteomes" id="UP000017174">
    <property type="component" value="Unassembled WGS sequence"/>
</dbReference>
<sequence length="391" mass="43029">MVRLATDILDYATPPQVSCRSQQAVPLQHADAHTPSEKVIMITTLKDKLSPTEYTPWVLYTAVGTALANLLLIVTGAVVRLTGSGLGCDTWPRCTDEQWTTTPAQGIHGFVEFGNRMLTFVLMVITVLAFFAVLRLALPQATVRSVLPKLFTGLRTQNSRYSDLFNLTLLLLWGIPLQAVIGGITVWQRLNPWMVTAHYMASAVMIGLAAVLINRVRRYFKPATAAAENLDSAFSEKGRVSVQVLGWLGLVLVVFLVFMGTVVTGTGPHAGDPRTHRHDFNPIVIARLHAWAVWVYLVSLMTLYLIVRAYALPKAYKFSLAVLTGVIACQGTIGYIQYNTGLPALLVEAHMLGSGLFTWAAISLIERQLTLTSRTARELALSRRVQRTSPQ</sequence>
<dbReference type="Pfam" id="PF02628">
    <property type="entry name" value="COX15-CtaA"/>
    <property type="match status" value="1"/>
</dbReference>
<proteinExistence type="predicted"/>
<dbReference type="GO" id="GO:0046872">
    <property type="term" value="F:metal ion binding"/>
    <property type="evidence" value="ECO:0007669"/>
    <property type="project" value="UniProtKB-KW"/>
</dbReference>
<comment type="pathway">
    <text evidence="11">Porphyrin-containing compound metabolism.</text>
</comment>
<reference evidence="13 14" key="1">
    <citation type="submission" date="2013-08" db="EMBL/GenBank/DDBJ databases">
        <authorList>
            <person name="Weinstock G."/>
            <person name="Sodergren E."/>
            <person name="Wylie T."/>
            <person name="Fulton L."/>
            <person name="Fulton R."/>
            <person name="Fronick C."/>
            <person name="O'Laughlin M."/>
            <person name="Godfrey J."/>
            <person name="Miner T."/>
            <person name="Herter B."/>
            <person name="Appelbaum E."/>
            <person name="Cordes M."/>
            <person name="Lek S."/>
            <person name="Wollam A."/>
            <person name="Pepin K.H."/>
            <person name="Palsikar V.B."/>
            <person name="Mitreva M."/>
            <person name="Wilson R.K."/>
        </authorList>
    </citation>
    <scope>NUCLEOTIDE SEQUENCE [LARGE SCALE GENOMIC DNA]</scope>
    <source>
        <strain evidence="13 14">F0184</strain>
    </source>
</reference>
<dbReference type="GO" id="GO:0006784">
    <property type="term" value="P:heme A biosynthetic process"/>
    <property type="evidence" value="ECO:0007669"/>
    <property type="project" value="InterPro"/>
</dbReference>
<accession>U7V5G2</accession>
<evidence type="ECO:0000256" key="7">
    <source>
        <dbReference type="ARBA" id="ARBA00023004"/>
    </source>
</evidence>
<feature type="transmembrane region" description="Helical" evidence="12">
    <location>
        <begin position="117"/>
        <end position="138"/>
    </location>
</feature>
<dbReference type="AlphaFoldDB" id="U7V5G2"/>
<keyword evidence="3 12" id="KW-0812">Transmembrane</keyword>
<feature type="transmembrane region" description="Helical" evidence="12">
    <location>
        <begin position="284"/>
        <end position="306"/>
    </location>
</feature>
<dbReference type="InterPro" id="IPR003780">
    <property type="entry name" value="COX15/CtaA_fam"/>
</dbReference>
<keyword evidence="4" id="KW-0479">Metal-binding</keyword>
<protein>
    <submittedName>
        <fullName evidence="13">Cytochrome oxidase assembly protein</fullName>
    </submittedName>
</protein>
<evidence type="ECO:0000256" key="2">
    <source>
        <dbReference type="ARBA" id="ARBA00022475"/>
    </source>
</evidence>
<evidence type="ECO:0000256" key="6">
    <source>
        <dbReference type="ARBA" id="ARBA00023002"/>
    </source>
</evidence>
<evidence type="ECO:0000256" key="3">
    <source>
        <dbReference type="ARBA" id="ARBA00022692"/>
    </source>
</evidence>
<gene>
    <name evidence="13" type="ORF">HMPREF0742_00674</name>
</gene>
<feature type="transmembrane region" description="Helical" evidence="12">
    <location>
        <begin position="318"/>
        <end position="338"/>
    </location>
</feature>
<evidence type="ECO:0000256" key="9">
    <source>
        <dbReference type="ARBA" id="ARBA00023136"/>
    </source>
</evidence>
<evidence type="ECO:0000256" key="10">
    <source>
        <dbReference type="ARBA" id="ARBA00023157"/>
    </source>
</evidence>
<dbReference type="PANTHER" id="PTHR35457">
    <property type="entry name" value="HEME A SYNTHASE"/>
    <property type="match status" value="1"/>
</dbReference>
<evidence type="ECO:0000256" key="12">
    <source>
        <dbReference type="SAM" id="Phobius"/>
    </source>
</evidence>
<keyword evidence="2" id="KW-1003">Cell membrane</keyword>
<feature type="transmembrane region" description="Helical" evidence="12">
    <location>
        <begin position="57"/>
        <end position="79"/>
    </location>
</feature>
<comment type="caution">
    <text evidence="13">The sequence shown here is derived from an EMBL/GenBank/DDBJ whole genome shotgun (WGS) entry which is preliminary data.</text>
</comment>
<dbReference type="InterPro" id="IPR050450">
    <property type="entry name" value="COX15/CtaA_HemeA_synthase"/>
</dbReference>
<keyword evidence="8" id="KW-0350">Heme biosynthesis</keyword>
<keyword evidence="10" id="KW-1015">Disulfide bond</keyword>
<keyword evidence="7" id="KW-0408">Iron</keyword>
<feature type="transmembrane region" description="Helical" evidence="12">
    <location>
        <begin position="193"/>
        <end position="213"/>
    </location>
</feature>
<dbReference type="PATRIC" id="fig|888019.4.peg.577"/>
<keyword evidence="9 12" id="KW-0472">Membrane</keyword>
<comment type="subcellular location">
    <subcellularLocation>
        <location evidence="1">Membrane</location>
        <topology evidence="1">Multi-pass membrane protein</topology>
    </subcellularLocation>
</comment>
<evidence type="ECO:0000313" key="13">
    <source>
        <dbReference type="EMBL" id="ERT66947.1"/>
    </source>
</evidence>
<name>U7V5G2_9MICC</name>
<evidence type="ECO:0000256" key="8">
    <source>
        <dbReference type="ARBA" id="ARBA00023133"/>
    </source>
</evidence>